<dbReference type="RefSeq" id="WP_205458147.1">
    <property type="nucleotide sequence ID" value="NZ_JAFHKK010000003.1"/>
</dbReference>
<dbReference type="Pfam" id="PF03309">
    <property type="entry name" value="Pan_kinase"/>
    <property type="match status" value="1"/>
</dbReference>
<keyword evidence="9 17" id="KW-0808">Transferase</keyword>
<dbReference type="InterPro" id="IPR004619">
    <property type="entry name" value="Type_III_PanK"/>
</dbReference>
<comment type="cofactor">
    <cofactor evidence="3">
        <name>NH4(+)</name>
        <dbReference type="ChEBI" id="CHEBI:28938"/>
    </cofactor>
</comment>
<dbReference type="EC" id="2.7.1.33" evidence="7"/>
<evidence type="ECO:0000256" key="4">
    <source>
        <dbReference type="ARBA" id="ARBA00004496"/>
    </source>
</evidence>
<dbReference type="GO" id="GO:0004594">
    <property type="term" value="F:pantothenate kinase activity"/>
    <property type="evidence" value="ECO:0007669"/>
    <property type="project" value="UniProtKB-EC"/>
</dbReference>
<comment type="catalytic activity">
    <reaction evidence="1">
        <text>(R)-pantothenate + ATP = (R)-4'-phosphopantothenate + ADP + H(+)</text>
        <dbReference type="Rhea" id="RHEA:16373"/>
        <dbReference type="ChEBI" id="CHEBI:10986"/>
        <dbReference type="ChEBI" id="CHEBI:15378"/>
        <dbReference type="ChEBI" id="CHEBI:29032"/>
        <dbReference type="ChEBI" id="CHEBI:30616"/>
        <dbReference type="ChEBI" id="CHEBI:456216"/>
        <dbReference type="EC" id="2.7.1.33"/>
    </reaction>
</comment>
<comment type="similarity">
    <text evidence="15">Belongs to the type III pantothenate kinase family.</text>
</comment>
<evidence type="ECO:0000256" key="1">
    <source>
        <dbReference type="ARBA" id="ARBA00001206"/>
    </source>
</evidence>
<evidence type="ECO:0000256" key="14">
    <source>
        <dbReference type="ARBA" id="ARBA00022993"/>
    </source>
</evidence>
<evidence type="ECO:0000256" key="15">
    <source>
        <dbReference type="ARBA" id="ARBA00038036"/>
    </source>
</evidence>
<dbReference type="NCBIfam" id="TIGR00671">
    <property type="entry name" value="baf"/>
    <property type="match status" value="1"/>
</dbReference>
<dbReference type="InterPro" id="IPR043129">
    <property type="entry name" value="ATPase_NBD"/>
</dbReference>
<comment type="subunit">
    <text evidence="6">Homodimer.</text>
</comment>
<reference evidence="17" key="1">
    <citation type="submission" date="2021-02" db="EMBL/GenBank/DDBJ databases">
        <title>Sulfurospirillum tamanensis sp. nov.</title>
        <authorList>
            <person name="Frolova A."/>
            <person name="Merkel A."/>
            <person name="Slobodkin A."/>
        </authorList>
    </citation>
    <scope>NUCLEOTIDE SEQUENCE</scope>
    <source>
        <strain evidence="17">T05b</strain>
    </source>
</reference>
<evidence type="ECO:0000256" key="10">
    <source>
        <dbReference type="ARBA" id="ARBA00022741"/>
    </source>
</evidence>
<evidence type="ECO:0000256" key="9">
    <source>
        <dbReference type="ARBA" id="ARBA00022679"/>
    </source>
</evidence>
<evidence type="ECO:0000313" key="18">
    <source>
        <dbReference type="Proteomes" id="UP000703590"/>
    </source>
</evidence>
<evidence type="ECO:0000256" key="8">
    <source>
        <dbReference type="ARBA" id="ARBA00022490"/>
    </source>
</evidence>
<dbReference type="EMBL" id="JAFHKK010000003">
    <property type="protein sequence ID" value="MBN2963641.1"/>
    <property type="molecule type" value="Genomic_DNA"/>
</dbReference>
<accession>A0ABS2WPL4</accession>
<dbReference type="SUPFAM" id="SSF53067">
    <property type="entry name" value="Actin-like ATPase domain"/>
    <property type="match status" value="2"/>
</dbReference>
<dbReference type="PANTHER" id="PTHR34265:SF1">
    <property type="entry name" value="TYPE III PANTOTHENATE KINASE"/>
    <property type="match status" value="1"/>
</dbReference>
<comment type="pathway">
    <text evidence="5">Cofactor biosynthesis; coenzyme A biosynthesis; CoA from (R)-pantothenate: step 1/5.</text>
</comment>
<name>A0ABS2WPL4_9BACT</name>
<evidence type="ECO:0000256" key="2">
    <source>
        <dbReference type="ARBA" id="ARBA00001958"/>
    </source>
</evidence>
<keyword evidence="11 17" id="KW-0418">Kinase</keyword>
<keyword evidence="12" id="KW-0067">ATP-binding</keyword>
<comment type="caution">
    <text evidence="17">The sequence shown here is derived from an EMBL/GenBank/DDBJ whole genome shotgun (WGS) entry which is preliminary data.</text>
</comment>
<sequence>MYLCDIGNSNVHFFKEGRIWAISVSEFQHFSPQEPLYFINVNASVKPWLAGKKHCVDLEPYFEFDTIYQGMGIDRVAACYTVKDGIVIDAGSAITVDIMSGGLHLGGYILPGLSATQEAYAAISPRLNVRINPNIALDALPQKTADAVSYGAIKPIIMMLSDTCKDKNIYLTGGDGKFLSRFFKHSVFDKALIFRGMQKALSQSGLVKEG</sequence>
<evidence type="ECO:0000256" key="11">
    <source>
        <dbReference type="ARBA" id="ARBA00022777"/>
    </source>
</evidence>
<evidence type="ECO:0000256" key="5">
    <source>
        <dbReference type="ARBA" id="ARBA00005225"/>
    </source>
</evidence>
<keyword evidence="18" id="KW-1185">Reference proteome</keyword>
<proteinExistence type="inferred from homology"/>
<evidence type="ECO:0000256" key="7">
    <source>
        <dbReference type="ARBA" id="ARBA00012102"/>
    </source>
</evidence>
<gene>
    <name evidence="17" type="ORF">JWV37_02520</name>
</gene>
<dbReference type="Gene3D" id="3.30.420.40">
    <property type="match status" value="2"/>
</dbReference>
<evidence type="ECO:0000256" key="16">
    <source>
        <dbReference type="ARBA" id="ARBA00040883"/>
    </source>
</evidence>
<evidence type="ECO:0000313" key="17">
    <source>
        <dbReference type="EMBL" id="MBN2963641.1"/>
    </source>
</evidence>
<keyword evidence="14" id="KW-0173">Coenzyme A biosynthesis</keyword>
<protein>
    <recommendedName>
        <fullName evidence="16">Type III pantothenate kinase</fullName>
        <ecNumber evidence="7">2.7.1.33</ecNumber>
    </recommendedName>
</protein>
<dbReference type="NCBIfam" id="NF009872">
    <property type="entry name" value="PRK13333.1"/>
    <property type="match status" value="1"/>
</dbReference>
<organism evidence="17 18">
    <name type="scientific">Sulfurospirillum tamanense</name>
    <dbReference type="NCBI Taxonomy" id="2813362"/>
    <lineage>
        <taxon>Bacteria</taxon>
        <taxon>Pseudomonadati</taxon>
        <taxon>Campylobacterota</taxon>
        <taxon>Epsilonproteobacteria</taxon>
        <taxon>Campylobacterales</taxon>
        <taxon>Sulfurospirillaceae</taxon>
        <taxon>Sulfurospirillum</taxon>
    </lineage>
</organism>
<comment type="subcellular location">
    <subcellularLocation>
        <location evidence="4">Cytoplasm</location>
    </subcellularLocation>
</comment>
<keyword evidence="8" id="KW-0963">Cytoplasm</keyword>
<evidence type="ECO:0000256" key="6">
    <source>
        <dbReference type="ARBA" id="ARBA00011738"/>
    </source>
</evidence>
<evidence type="ECO:0000256" key="12">
    <source>
        <dbReference type="ARBA" id="ARBA00022840"/>
    </source>
</evidence>
<dbReference type="PANTHER" id="PTHR34265">
    <property type="entry name" value="TYPE III PANTOTHENATE KINASE"/>
    <property type="match status" value="1"/>
</dbReference>
<comment type="cofactor">
    <cofactor evidence="2">
        <name>K(+)</name>
        <dbReference type="ChEBI" id="CHEBI:29103"/>
    </cofactor>
</comment>
<keyword evidence="13" id="KW-0630">Potassium</keyword>
<evidence type="ECO:0000256" key="13">
    <source>
        <dbReference type="ARBA" id="ARBA00022958"/>
    </source>
</evidence>
<keyword evidence="10" id="KW-0547">Nucleotide-binding</keyword>
<dbReference type="Proteomes" id="UP000703590">
    <property type="component" value="Unassembled WGS sequence"/>
</dbReference>
<reference evidence="17" key="2">
    <citation type="submission" date="2021-02" db="EMBL/GenBank/DDBJ databases">
        <authorList>
            <person name="Merkel A.Y."/>
        </authorList>
    </citation>
    <scope>NUCLEOTIDE SEQUENCE</scope>
    <source>
        <strain evidence="17">T05b</strain>
    </source>
</reference>
<evidence type="ECO:0000256" key="3">
    <source>
        <dbReference type="ARBA" id="ARBA00001972"/>
    </source>
</evidence>